<dbReference type="EMBL" id="MU253813">
    <property type="protein sequence ID" value="KAG9246220.1"/>
    <property type="molecule type" value="Genomic_DNA"/>
</dbReference>
<evidence type="ECO:0000313" key="1">
    <source>
        <dbReference type="EMBL" id="KAG9246220.1"/>
    </source>
</evidence>
<keyword evidence="2" id="KW-1185">Reference proteome</keyword>
<organism evidence="1 2">
    <name type="scientific">Calycina marina</name>
    <dbReference type="NCBI Taxonomy" id="1763456"/>
    <lineage>
        <taxon>Eukaryota</taxon>
        <taxon>Fungi</taxon>
        <taxon>Dikarya</taxon>
        <taxon>Ascomycota</taxon>
        <taxon>Pezizomycotina</taxon>
        <taxon>Leotiomycetes</taxon>
        <taxon>Helotiales</taxon>
        <taxon>Pezizellaceae</taxon>
        <taxon>Calycina</taxon>
    </lineage>
</organism>
<sequence length="92" mass="9903">MGQRGYSRATTIQDGFMIGCYVNHTGPQLILTTVKSINVGNDWTVIGSIATANQGSVDLNNCHVHQISSGHVLAAFKNHDRIASCTGDQCWV</sequence>
<comment type="caution">
    <text evidence="1">The sequence shown here is derived from an EMBL/GenBank/DDBJ whole genome shotgun (WGS) entry which is preliminary data.</text>
</comment>
<dbReference type="OrthoDB" id="2739686at2759"/>
<accession>A0A9P7Z6F3</accession>
<reference evidence="1" key="1">
    <citation type="journal article" date="2021" name="IMA Fungus">
        <title>Genomic characterization of three marine fungi, including Emericellopsis atlantica sp. nov. with signatures of a generalist lifestyle and marine biomass degradation.</title>
        <authorList>
            <person name="Hagestad O.C."/>
            <person name="Hou L."/>
            <person name="Andersen J.H."/>
            <person name="Hansen E.H."/>
            <person name="Altermark B."/>
            <person name="Li C."/>
            <person name="Kuhnert E."/>
            <person name="Cox R.J."/>
            <person name="Crous P.W."/>
            <person name="Spatafora J.W."/>
            <person name="Lail K."/>
            <person name="Amirebrahimi M."/>
            <person name="Lipzen A."/>
            <person name="Pangilinan J."/>
            <person name="Andreopoulos W."/>
            <person name="Hayes R.D."/>
            <person name="Ng V."/>
            <person name="Grigoriev I.V."/>
            <person name="Jackson S.A."/>
            <person name="Sutton T.D.S."/>
            <person name="Dobson A.D.W."/>
            <person name="Rama T."/>
        </authorList>
    </citation>
    <scope>NUCLEOTIDE SEQUENCE</scope>
    <source>
        <strain evidence="1">TRa3180A</strain>
    </source>
</reference>
<dbReference type="AlphaFoldDB" id="A0A9P7Z6F3"/>
<dbReference type="Proteomes" id="UP000887226">
    <property type="component" value="Unassembled WGS sequence"/>
</dbReference>
<proteinExistence type="predicted"/>
<evidence type="ECO:0000313" key="2">
    <source>
        <dbReference type="Proteomes" id="UP000887226"/>
    </source>
</evidence>
<name>A0A9P7Z6F3_9HELO</name>
<protein>
    <submittedName>
        <fullName evidence="1">Uncharacterized protein</fullName>
    </submittedName>
</protein>
<gene>
    <name evidence="1" type="ORF">BJ878DRAFT_417476</name>
</gene>